<feature type="compositionally biased region" description="Polar residues" evidence="2">
    <location>
        <begin position="74"/>
        <end position="96"/>
    </location>
</feature>
<dbReference type="SMART" id="SM00960">
    <property type="entry name" value="Robl_LC7"/>
    <property type="match status" value="1"/>
</dbReference>
<dbReference type="Proteomes" id="UP000515153">
    <property type="component" value="Chromosome VII"/>
</dbReference>
<dbReference type="AlphaFoldDB" id="A0A6P8AXZ6"/>
<dbReference type="GeneID" id="41965516"/>
<comment type="similarity">
    <text evidence="1">Belongs to the GAMAD family.</text>
</comment>
<feature type="domain" description="Roadblock/LAMTOR2" evidence="3">
    <location>
        <begin position="29"/>
        <end position="153"/>
    </location>
</feature>
<evidence type="ECO:0000313" key="5">
    <source>
        <dbReference type="RefSeq" id="XP_030979734.1"/>
    </source>
</evidence>
<dbReference type="RefSeq" id="XP_030979734.1">
    <property type="nucleotide sequence ID" value="XM_031130610.1"/>
</dbReference>
<dbReference type="InterPro" id="IPR004942">
    <property type="entry name" value="Roadblock/LAMTOR2_dom"/>
</dbReference>
<reference evidence="5" key="3">
    <citation type="submission" date="2025-08" db="UniProtKB">
        <authorList>
            <consortium name="RefSeq"/>
        </authorList>
    </citation>
    <scope>IDENTIFICATION</scope>
    <source>
        <strain evidence="5">NI907</strain>
    </source>
</reference>
<gene>
    <name evidence="5" type="ORF">PgNI_10637</name>
</gene>
<dbReference type="PANTHER" id="PTHR10779">
    <property type="entry name" value="DYNEIN LIGHT CHAIN ROADBLOCK"/>
    <property type="match status" value="1"/>
</dbReference>
<reference evidence="5" key="2">
    <citation type="submission" date="2019-10" db="EMBL/GenBank/DDBJ databases">
        <authorList>
            <consortium name="NCBI Genome Project"/>
        </authorList>
    </citation>
    <scope>NUCLEOTIDE SEQUENCE</scope>
    <source>
        <strain evidence="5">NI907</strain>
    </source>
</reference>
<name>A0A6P8AXZ6_PYRGI</name>
<evidence type="ECO:0000256" key="1">
    <source>
        <dbReference type="ARBA" id="ARBA00007191"/>
    </source>
</evidence>
<sequence length="160" mass="16870">MAETDFRSSTNQIPPSGSAGEGTPITDALEETLGRLSKKAGVKATIVLDRSTGAILKTSGDFTQIRPSKAASENAGTTQPDPFSKDVTSATANSEASDGAEQLAAMVWGFIGAAGTLVEDLDTEDELRLLRLRTKKQELVIVPDPKYLLIVIHETLAPAS</sequence>
<evidence type="ECO:0000259" key="3">
    <source>
        <dbReference type="SMART" id="SM00960"/>
    </source>
</evidence>
<reference evidence="4 5" key="1">
    <citation type="journal article" date="2019" name="Mol. Biol. Evol.">
        <title>Blast fungal genomes show frequent chromosomal changes, gene gains and losses, and effector gene turnover.</title>
        <authorList>
            <person name="Gomez Luciano L.B."/>
            <person name="Jason Tsai I."/>
            <person name="Chuma I."/>
            <person name="Tosa Y."/>
            <person name="Chen Y.H."/>
            <person name="Li J.Y."/>
            <person name="Li M.Y."/>
            <person name="Jade Lu M.Y."/>
            <person name="Nakayashiki H."/>
            <person name="Li W.H."/>
        </authorList>
    </citation>
    <scope>NUCLEOTIDE SEQUENCE [LARGE SCALE GENOMIC DNA]</scope>
    <source>
        <strain evidence="4 5">NI907</strain>
    </source>
</reference>
<evidence type="ECO:0000256" key="2">
    <source>
        <dbReference type="SAM" id="MobiDB-lite"/>
    </source>
</evidence>
<accession>A0A6P8AXZ6</accession>
<evidence type="ECO:0000313" key="4">
    <source>
        <dbReference type="Proteomes" id="UP000515153"/>
    </source>
</evidence>
<dbReference type="SUPFAM" id="SSF103196">
    <property type="entry name" value="Roadblock/LC7 domain"/>
    <property type="match status" value="1"/>
</dbReference>
<dbReference type="KEGG" id="pgri:PgNI_10637"/>
<dbReference type="Gene3D" id="3.30.450.30">
    <property type="entry name" value="Dynein light chain 2a, cytoplasmic"/>
    <property type="match status" value="1"/>
</dbReference>
<feature type="region of interest" description="Disordered" evidence="2">
    <location>
        <begin position="66"/>
        <end position="96"/>
    </location>
</feature>
<dbReference type="Pfam" id="PF03259">
    <property type="entry name" value="Robl_LC7"/>
    <property type="match status" value="1"/>
</dbReference>
<proteinExistence type="inferred from homology"/>
<organism evidence="4 5">
    <name type="scientific">Pyricularia grisea</name>
    <name type="common">Crabgrass-specific blast fungus</name>
    <name type="synonym">Magnaporthe grisea</name>
    <dbReference type="NCBI Taxonomy" id="148305"/>
    <lineage>
        <taxon>Eukaryota</taxon>
        <taxon>Fungi</taxon>
        <taxon>Dikarya</taxon>
        <taxon>Ascomycota</taxon>
        <taxon>Pezizomycotina</taxon>
        <taxon>Sordariomycetes</taxon>
        <taxon>Sordariomycetidae</taxon>
        <taxon>Magnaporthales</taxon>
        <taxon>Pyriculariaceae</taxon>
        <taxon>Pyricularia</taxon>
    </lineage>
</organism>
<protein>
    <recommendedName>
        <fullName evidence="3">Roadblock/LAMTOR2 domain-containing protein</fullName>
    </recommendedName>
</protein>
<keyword evidence="4" id="KW-1185">Reference proteome</keyword>
<feature type="region of interest" description="Disordered" evidence="2">
    <location>
        <begin position="1"/>
        <end position="26"/>
    </location>
</feature>